<dbReference type="AlphaFoldDB" id="A0A5C6G8P9"/>
<accession>A0A5C6G8P9</accession>
<gene>
    <name evidence="2" type="ORF">ED733_004889</name>
</gene>
<evidence type="ECO:0000313" key="2">
    <source>
        <dbReference type="EMBL" id="TWU73699.1"/>
    </source>
</evidence>
<organism evidence="2 3">
    <name type="scientific">Metarhizium rileyi (strain RCEF 4871)</name>
    <name type="common">Nomuraea rileyi</name>
    <dbReference type="NCBI Taxonomy" id="1649241"/>
    <lineage>
        <taxon>Eukaryota</taxon>
        <taxon>Fungi</taxon>
        <taxon>Dikarya</taxon>
        <taxon>Ascomycota</taxon>
        <taxon>Pezizomycotina</taxon>
        <taxon>Sordariomycetes</taxon>
        <taxon>Hypocreomycetidae</taxon>
        <taxon>Hypocreales</taxon>
        <taxon>Clavicipitaceae</taxon>
        <taxon>Metarhizium</taxon>
    </lineage>
</organism>
<evidence type="ECO:0000256" key="1">
    <source>
        <dbReference type="SAM" id="MobiDB-lite"/>
    </source>
</evidence>
<feature type="region of interest" description="Disordered" evidence="1">
    <location>
        <begin position="83"/>
        <end position="106"/>
    </location>
</feature>
<reference evidence="3" key="1">
    <citation type="submission" date="2018-12" db="EMBL/GenBank/DDBJ databases">
        <title>The complete genome of Metarhizium rileyi, a key fungal pathogen of Lepidoptera.</title>
        <authorList>
            <person name="Binneck E."/>
            <person name="Lastra C.C.L."/>
            <person name="Sosa-Gomez D.R."/>
        </authorList>
    </citation>
    <scope>NUCLEOTIDE SEQUENCE [LARGE SCALE GENOMIC DNA]</scope>
    <source>
        <strain evidence="3">Cep018-CH2</strain>
    </source>
</reference>
<dbReference type="EMBL" id="SBHS01000016">
    <property type="protein sequence ID" value="TWU73699.1"/>
    <property type="molecule type" value="Genomic_DNA"/>
</dbReference>
<proteinExistence type="predicted"/>
<evidence type="ECO:0000313" key="3">
    <source>
        <dbReference type="Proteomes" id="UP000317257"/>
    </source>
</evidence>
<protein>
    <submittedName>
        <fullName evidence="2">Uncharacterized protein</fullName>
    </submittedName>
</protein>
<dbReference type="Proteomes" id="UP000317257">
    <property type="component" value="Unassembled WGS sequence"/>
</dbReference>
<dbReference type="Gene3D" id="1.10.287.1490">
    <property type="match status" value="1"/>
</dbReference>
<sequence>MYVLFLRIDDASFLSRNPTSGPRWHITRASYPESKSSLTVLTMSNKISHARIAELEDKRSQLQNIENKIEQLSQDMSKIRKRMSDEVAKQISSSSNAAKAGRHKYKDKVSNLKLEEEVDALQAKVAELKGRRSKIQEVINDLEGWG</sequence>
<comment type="caution">
    <text evidence="2">The sequence shown here is derived from an EMBL/GenBank/DDBJ whole genome shotgun (WGS) entry which is preliminary data.</text>
</comment>
<name>A0A5C6G8P9_METRR</name>